<dbReference type="NCBIfam" id="TIGR02906">
    <property type="entry name" value="spore_CotS"/>
    <property type="match status" value="1"/>
</dbReference>
<dbReference type="STRING" id="318464.IO99_14150"/>
<evidence type="ECO:0008006" key="3">
    <source>
        <dbReference type="Google" id="ProtNLM"/>
    </source>
</evidence>
<dbReference type="InterPro" id="IPR011009">
    <property type="entry name" value="Kinase-like_dom_sf"/>
</dbReference>
<dbReference type="PANTHER" id="PTHR39179">
    <property type="entry name" value="SPORE COAT PROTEIN I"/>
    <property type="match status" value="1"/>
</dbReference>
<dbReference type="Proteomes" id="UP000028542">
    <property type="component" value="Unassembled WGS sequence"/>
</dbReference>
<sequence>MENRFSYKEWLSKYNLDIKLFNSYDFLVTDVIPLRKVFILLTDKGNKILKKIDYTKEDLYFIVYGIDYLTNNGFDRIINFYRNNMGHITTVWKDSTYVVMDLIEGRECEYNNPLDINIAVRSLAEMHEASRDIGFSKDCSRFKGFKLINSYKEKLQDLENMKTMALSYKNKNEFHEIFLTHVDYFLERMKKSIEVLEKSPYMELCKVKNNFILCHHDLAYHNILIKDNKGYFIDFDYSIIDLRVHDICNFINKTTKNSCYDFNMLNQIIKEYNSISPISKEEYEVLHGMLLFPEGFYSISRDYFYRKKLWKFNSYLYKIQKKSARYRGKTRYGRNIQKNLYVGYTLAPPRM</sequence>
<protein>
    <recommendedName>
        <fullName evidence="3">Spore coat protein</fullName>
    </recommendedName>
</protein>
<name>A0A084J992_9CLOT</name>
<dbReference type="Gene3D" id="3.90.1200.10">
    <property type="match status" value="1"/>
</dbReference>
<organism evidence="1 2">
    <name type="scientific">Clostridium sulfidigenes</name>
    <dbReference type="NCBI Taxonomy" id="318464"/>
    <lineage>
        <taxon>Bacteria</taxon>
        <taxon>Bacillati</taxon>
        <taxon>Bacillota</taxon>
        <taxon>Clostridia</taxon>
        <taxon>Eubacteriales</taxon>
        <taxon>Clostridiaceae</taxon>
        <taxon>Clostridium</taxon>
    </lineage>
</organism>
<dbReference type="RefSeq" id="WP_035134331.1">
    <property type="nucleotide sequence ID" value="NZ_JPMD01000034.1"/>
</dbReference>
<evidence type="ECO:0000313" key="2">
    <source>
        <dbReference type="Proteomes" id="UP000028542"/>
    </source>
</evidence>
<comment type="caution">
    <text evidence="1">The sequence shown here is derived from an EMBL/GenBank/DDBJ whole genome shotgun (WGS) entry which is preliminary data.</text>
</comment>
<proteinExistence type="predicted"/>
<dbReference type="InterPro" id="IPR014255">
    <property type="entry name" value="Spore_coat_CotS"/>
</dbReference>
<reference evidence="1 2" key="1">
    <citation type="submission" date="2014-07" db="EMBL/GenBank/DDBJ databases">
        <title>Draft genome of Clostridium sulfidigenes 113A isolated from sediments associated with methane hydrate from Krishna Godavari basin.</title>
        <authorList>
            <person name="Honkalas V.S."/>
            <person name="Dabir A.P."/>
            <person name="Arora P."/>
            <person name="Dhakephalkar P.K."/>
        </authorList>
    </citation>
    <scope>NUCLEOTIDE SEQUENCE [LARGE SCALE GENOMIC DNA]</scope>
    <source>
        <strain evidence="1 2">113A</strain>
    </source>
</reference>
<dbReference type="Pfam" id="PF01633">
    <property type="entry name" value="Choline_kinase"/>
    <property type="match status" value="1"/>
</dbReference>
<dbReference type="Gene3D" id="3.30.200.20">
    <property type="entry name" value="Phosphorylase Kinase, domain 1"/>
    <property type="match status" value="1"/>
</dbReference>
<dbReference type="SUPFAM" id="SSF56112">
    <property type="entry name" value="Protein kinase-like (PK-like)"/>
    <property type="match status" value="1"/>
</dbReference>
<dbReference type="eggNOG" id="COG0510">
    <property type="taxonomic scope" value="Bacteria"/>
</dbReference>
<keyword evidence="2" id="KW-1185">Reference proteome</keyword>
<evidence type="ECO:0000313" key="1">
    <source>
        <dbReference type="EMBL" id="KEZ85526.1"/>
    </source>
</evidence>
<dbReference type="GO" id="GO:0042601">
    <property type="term" value="C:endospore-forming forespore"/>
    <property type="evidence" value="ECO:0007669"/>
    <property type="project" value="TreeGrafter"/>
</dbReference>
<dbReference type="PANTHER" id="PTHR39179:SF1">
    <property type="entry name" value="SPORE COAT PROTEIN I"/>
    <property type="match status" value="1"/>
</dbReference>
<gene>
    <name evidence="1" type="ORF">IO99_14150</name>
</gene>
<dbReference type="AlphaFoldDB" id="A0A084J992"/>
<dbReference type="EMBL" id="JPMD01000034">
    <property type="protein sequence ID" value="KEZ85526.1"/>
    <property type="molecule type" value="Genomic_DNA"/>
</dbReference>
<accession>A0A084J992</accession>
<dbReference type="InterPro" id="IPR047175">
    <property type="entry name" value="CotS-like"/>
</dbReference>